<dbReference type="OrthoDB" id="3238794at2759"/>
<evidence type="ECO:0000256" key="2">
    <source>
        <dbReference type="SAM" id="MobiDB-lite"/>
    </source>
</evidence>
<dbReference type="AlphaFoldDB" id="W6USU0"/>
<dbReference type="KEGG" id="egl:EGR_01364"/>
<dbReference type="CTD" id="36337079"/>
<proteinExistence type="inferred from homology"/>
<feature type="domain" description="Class II aldolase/adducin N-terminal" evidence="3">
    <location>
        <begin position="139"/>
        <end position="347"/>
    </location>
</feature>
<reference evidence="4 5" key="1">
    <citation type="journal article" date="2013" name="Nat. Genet.">
        <title>The genome of the hydatid tapeworm Echinococcus granulosus.</title>
        <authorList>
            <person name="Zheng H."/>
            <person name="Zhang W."/>
            <person name="Zhang L."/>
            <person name="Zhang Z."/>
            <person name="Li J."/>
            <person name="Lu G."/>
            <person name="Zhu Y."/>
            <person name="Wang Y."/>
            <person name="Huang Y."/>
            <person name="Liu J."/>
            <person name="Kang H."/>
            <person name="Chen J."/>
            <person name="Wang L."/>
            <person name="Chen A."/>
            <person name="Yu S."/>
            <person name="Gao Z."/>
            <person name="Jin L."/>
            <person name="Gu W."/>
            <person name="Wang Z."/>
            <person name="Zhao L."/>
            <person name="Shi B."/>
            <person name="Wen H."/>
            <person name="Lin R."/>
            <person name="Jones M.K."/>
            <person name="Brejova B."/>
            <person name="Vinar T."/>
            <person name="Zhao G."/>
            <person name="McManus D.P."/>
            <person name="Chen Z."/>
            <person name="Zhou Y."/>
            <person name="Wang S."/>
        </authorList>
    </citation>
    <scope>NUCLEOTIDE SEQUENCE [LARGE SCALE GENOMIC DNA]</scope>
</reference>
<dbReference type="PANTHER" id="PTHR10672">
    <property type="entry name" value="ADDUCIN"/>
    <property type="match status" value="1"/>
</dbReference>
<dbReference type="GO" id="GO:0014069">
    <property type="term" value="C:postsynaptic density"/>
    <property type="evidence" value="ECO:0007669"/>
    <property type="project" value="TreeGrafter"/>
</dbReference>
<gene>
    <name evidence="4" type="ORF">EGR_01364</name>
</gene>
<feature type="region of interest" description="Disordered" evidence="2">
    <location>
        <begin position="806"/>
        <end position="888"/>
    </location>
</feature>
<comment type="similarity">
    <text evidence="1">Belongs to the aldolase class II family. Adducin subfamily.</text>
</comment>
<dbReference type="Proteomes" id="UP000019149">
    <property type="component" value="Unassembled WGS sequence"/>
</dbReference>
<name>W6USU0_ECHGR</name>
<dbReference type="Pfam" id="PF00596">
    <property type="entry name" value="Aldolase_II"/>
    <property type="match status" value="1"/>
</dbReference>
<evidence type="ECO:0000313" key="4">
    <source>
        <dbReference type="EMBL" id="EUB63741.1"/>
    </source>
</evidence>
<dbReference type="GO" id="GO:0051015">
    <property type="term" value="F:actin filament binding"/>
    <property type="evidence" value="ECO:0007669"/>
    <property type="project" value="TreeGrafter"/>
</dbReference>
<keyword evidence="5" id="KW-1185">Reference proteome</keyword>
<dbReference type="InterPro" id="IPR036409">
    <property type="entry name" value="Aldolase_II/adducin_N_sf"/>
</dbReference>
<organism evidence="4 5">
    <name type="scientific">Echinococcus granulosus</name>
    <name type="common">Hydatid tapeworm</name>
    <dbReference type="NCBI Taxonomy" id="6210"/>
    <lineage>
        <taxon>Eukaryota</taxon>
        <taxon>Metazoa</taxon>
        <taxon>Spiralia</taxon>
        <taxon>Lophotrochozoa</taxon>
        <taxon>Platyhelminthes</taxon>
        <taxon>Cestoda</taxon>
        <taxon>Eucestoda</taxon>
        <taxon>Cyclophyllidea</taxon>
        <taxon>Taeniidae</taxon>
        <taxon>Echinococcus</taxon>
        <taxon>Echinococcus granulosus group</taxon>
    </lineage>
</organism>
<dbReference type="GO" id="GO:0005856">
    <property type="term" value="C:cytoskeleton"/>
    <property type="evidence" value="ECO:0007669"/>
    <property type="project" value="TreeGrafter"/>
</dbReference>
<evidence type="ECO:0000313" key="5">
    <source>
        <dbReference type="Proteomes" id="UP000019149"/>
    </source>
</evidence>
<evidence type="ECO:0000256" key="1">
    <source>
        <dbReference type="ARBA" id="ARBA00006274"/>
    </source>
</evidence>
<feature type="compositionally biased region" description="Basic and acidic residues" evidence="2">
    <location>
        <begin position="879"/>
        <end position="888"/>
    </location>
</feature>
<feature type="compositionally biased region" description="Low complexity" evidence="2">
    <location>
        <begin position="861"/>
        <end position="875"/>
    </location>
</feature>
<dbReference type="SMART" id="SM01007">
    <property type="entry name" value="Aldolase_II"/>
    <property type="match status" value="1"/>
</dbReference>
<comment type="caution">
    <text evidence="4">The sequence shown here is derived from an EMBL/GenBank/DDBJ whole genome shotgun (WGS) entry which is preliminary data.</text>
</comment>
<dbReference type="Gene3D" id="3.40.225.10">
    <property type="entry name" value="Class II aldolase/adducin N-terminal domain"/>
    <property type="match status" value="1"/>
</dbReference>
<evidence type="ECO:0000259" key="3">
    <source>
        <dbReference type="SMART" id="SM01007"/>
    </source>
</evidence>
<dbReference type="EMBL" id="APAU02000005">
    <property type="protein sequence ID" value="EUB63741.1"/>
    <property type="molecule type" value="Genomic_DNA"/>
</dbReference>
<dbReference type="STRING" id="6210.W6USU0"/>
<dbReference type="GO" id="GO:0005886">
    <property type="term" value="C:plasma membrane"/>
    <property type="evidence" value="ECO:0007669"/>
    <property type="project" value="UniProtKB-SubCell"/>
</dbReference>
<dbReference type="SUPFAM" id="SSF53639">
    <property type="entry name" value="AraD/HMP-PK domain-like"/>
    <property type="match status" value="1"/>
</dbReference>
<dbReference type="InterPro" id="IPR051017">
    <property type="entry name" value="Aldolase-II_Adducin_sf"/>
</dbReference>
<dbReference type="RefSeq" id="XP_024354937.1">
    <property type="nucleotide sequence ID" value="XM_024490613.1"/>
</dbReference>
<dbReference type="GeneID" id="36337079"/>
<dbReference type="OMA" id="TSGFCLH"/>
<sequence>MADAVVGNGFTNTSEKFIDNIDPDDPEYKRQLMRPAEIKEDLNLMSQRRRVSLILNSESFRKELEEIIENYTRSQESAILNSSLLSLQHLADLFSTIPGKRPLTGGGFTKSHQNGIIPINDLRGVDTGLYSRRERVYRCKLASVYRLIELFGWNTSIYNHATVRISRNEEHFLINPFGLLYHEVTASSLIKLNSHGVVLDPGSTVLGVEQAGWLFHSAVHSTRPDIRCIIHLGTPATVAVSCMKAGLLPLSQEAIILGEVVYYTPKHPLPDDSTRENVAEGGAGGRTAPSSLVAADLSSERAALSKVIAQDTHILFVRYRGLLALGETIEEAWHYATNAVVACETQLRLASLGVDHLVLPNQQVQKRTYEAWRTTELGGVSGPEAAMAIRLAHARTLSLSRHNASANGTDAGYLSDSSLAAHTASARPWRLGELEFEALMRHLDNAGYRTGHLYRQDAAVSPRPSRRTLDRLGAITGSRRFEDVEVPPFSSSAATAIAQYYDDVGAFSGDESETARPGTLRRQWSDQRWLNTPNNYTKEVSTLPGRQPVAHWVSSREASLHVEISSGRLPPPTPFHPLTPAAVPLGTTGAQSNTPSSGMNFSRFAPQGDDPRELMEHQKKVREKYYRDTNTAGPQSRLLEGLTWDEACRIRDEALVKALGPGAVSASLPDSHSTVAAASKAILHRDVRDGAVVYEGVYTKQNPFGQVTDEELEAYKQEIQMKNNPTLYAEWLRQQEVEQAKSPLDPTGSARLRSPSLFAIQLALPRDSGLSHLVNRHFYLAQSPAVPICASSAIFSDSELHETTYVTGSHLSPPSPVGLATSEMSEIEDSNASEKKPKKKRRFKLPTLARKTRTKEKKVQQESQAQSSSSGAVEGPLASEKDGESSQK</sequence>
<dbReference type="PANTHER" id="PTHR10672:SF3">
    <property type="entry name" value="PROTEIN HU-LI TAI SHAO"/>
    <property type="match status" value="1"/>
</dbReference>
<feature type="compositionally biased region" description="Basic residues" evidence="2">
    <location>
        <begin position="836"/>
        <end position="856"/>
    </location>
</feature>
<accession>W6USU0</accession>
<dbReference type="InterPro" id="IPR001303">
    <property type="entry name" value="Aldolase_II/adducin_N"/>
</dbReference>
<protein>
    <submittedName>
        <fullName evidence="4">Alpha-adducin</fullName>
    </submittedName>
</protein>